<dbReference type="EMBL" id="KB445806">
    <property type="protein sequence ID" value="EMD33495.1"/>
    <property type="molecule type" value="Genomic_DNA"/>
</dbReference>
<dbReference type="InterPro" id="IPR016812">
    <property type="entry name" value="PPase_methylesterase_euk"/>
</dbReference>
<gene>
    <name evidence="10" type="ORF">CERSUDRAFT_160436</name>
</gene>
<dbReference type="SUPFAM" id="SSF53474">
    <property type="entry name" value="alpha/beta-Hydrolases"/>
    <property type="match status" value="1"/>
</dbReference>
<keyword evidence="4 6" id="KW-0378">Hydrolase</keyword>
<evidence type="ECO:0000313" key="11">
    <source>
        <dbReference type="Proteomes" id="UP000016930"/>
    </source>
</evidence>
<accession>M2QMW2</accession>
<evidence type="ECO:0000256" key="5">
    <source>
        <dbReference type="ARBA" id="ARBA00049203"/>
    </source>
</evidence>
<evidence type="ECO:0000256" key="1">
    <source>
        <dbReference type="ARBA" id="ARBA00008645"/>
    </source>
</evidence>
<dbReference type="HOGENOM" id="CLU_024818_3_1_1"/>
<protein>
    <recommendedName>
        <fullName evidence="2 6">Protein phosphatase methylesterase 1</fullName>
        <shortName evidence="6">PME-1</shortName>
        <ecNumber evidence="6">3.1.1.-</ecNumber>
    </recommendedName>
</protein>
<dbReference type="EC" id="3.1.1.-" evidence="6"/>
<dbReference type="Gene3D" id="3.40.50.1820">
    <property type="entry name" value="alpha/beta hydrolase"/>
    <property type="match status" value="1"/>
</dbReference>
<dbReference type="GO" id="GO:0051723">
    <property type="term" value="F:protein methylesterase activity"/>
    <property type="evidence" value="ECO:0007669"/>
    <property type="project" value="UniProtKB-EC"/>
</dbReference>
<dbReference type="InterPro" id="IPR029058">
    <property type="entry name" value="AB_hydrolase_fold"/>
</dbReference>
<evidence type="ECO:0000256" key="4">
    <source>
        <dbReference type="ARBA" id="ARBA00022801"/>
    </source>
</evidence>
<dbReference type="PIRSF" id="PIRSF022950">
    <property type="entry name" value="PPase_methylesterase_euk"/>
    <property type="match status" value="1"/>
</dbReference>
<keyword evidence="11" id="KW-1185">Reference proteome</keyword>
<evidence type="ECO:0000256" key="8">
    <source>
        <dbReference type="SAM" id="MobiDB-lite"/>
    </source>
</evidence>
<feature type="domain" description="AB hydrolase-1" evidence="9">
    <location>
        <begin position="104"/>
        <end position="368"/>
    </location>
</feature>
<evidence type="ECO:0000256" key="6">
    <source>
        <dbReference type="PIRNR" id="PIRNR022950"/>
    </source>
</evidence>
<dbReference type="Pfam" id="PF12697">
    <property type="entry name" value="Abhydrolase_6"/>
    <property type="match status" value="1"/>
</dbReference>
<feature type="active site" evidence="7">
    <location>
        <position position="356"/>
    </location>
</feature>
<dbReference type="AlphaFoldDB" id="M2QMW2"/>
<proteinExistence type="inferred from homology"/>
<comment type="function">
    <text evidence="6">Demethylates proteins that have been reversibly carboxymethylated.</text>
</comment>
<organism evidence="10 11">
    <name type="scientific">Ceriporiopsis subvermispora (strain B)</name>
    <name type="common">White-rot fungus</name>
    <name type="synonym">Gelatoporia subvermispora</name>
    <dbReference type="NCBI Taxonomy" id="914234"/>
    <lineage>
        <taxon>Eukaryota</taxon>
        <taxon>Fungi</taxon>
        <taxon>Dikarya</taxon>
        <taxon>Basidiomycota</taxon>
        <taxon>Agaricomycotina</taxon>
        <taxon>Agaricomycetes</taxon>
        <taxon>Polyporales</taxon>
        <taxon>Gelatoporiaceae</taxon>
        <taxon>Gelatoporia</taxon>
    </lineage>
</organism>
<feature type="region of interest" description="Disordered" evidence="8">
    <location>
        <begin position="11"/>
        <end position="60"/>
    </location>
</feature>
<evidence type="ECO:0000256" key="7">
    <source>
        <dbReference type="PIRSR" id="PIRSR022950-1"/>
    </source>
</evidence>
<dbReference type="STRING" id="914234.M2QMW2"/>
<dbReference type="PANTHER" id="PTHR14189">
    <property type="entry name" value="PROTEIN PHOSPHATASE METHYLESTERASE-1 RELATED"/>
    <property type="match status" value="1"/>
</dbReference>
<comment type="catalytic activity">
    <reaction evidence="5">
        <text>[phosphatase 2A protein]-C-terminal L-leucine methyl ester + H2O = [phosphatase 2A protein]-C-terminal L-leucine + methanol + H(+)</text>
        <dbReference type="Rhea" id="RHEA:48548"/>
        <dbReference type="Rhea" id="RHEA-COMP:12134"/>
        <dbReference type="Rhea" id="RHEA-COMP:12135"/>
        <dbReference type="ChEBI" id="CHEBI:15377"/>
        <dbReference type="ChEBI" id="CHEBI:15378"/>
        <dbReference type="ChEBI" id="CHEBI:17790"/>
        <dbReference type="ChEBI" id="CHEBI:90516"/>
        <dbReference type="ChEBI" id="CHEBI:90517"/>
        <dbReference type="EC" id="3.1.1.89"/>
    </reaction>
</comment>
<feature type="active site" evidence="7">
    <location>
        <position position="197"/>
    </location>
</feature>
<evidence type="ECO:0000256" key="3">
    <source>
        <dbReference type="ARBA" id="ARBA00022487"/>
    </source>
</evidence>
<keyword evidence="3 6" id="KW-0719">Serine esterase</keyword>
<dbReference type="PANTHER" id="PTHR14189:SF0">
    <property type="entry name" value="PROTEIN PHOSPHATASE METHYLESTERASE 1"/>
    <property type="match status" value="1"/>
</dbReference>
<evidence type="ECO:0000256" key="2">
    <source>
        <dbReference type="ARBA" id="ARBA00020672"/>
    </source>
</evidence>
<evidence type="ECO:0000259" key="9">
    <source>
        <dbReference type="Pfam" id="PF12697"/>
    </source>
</evidence>
<name>M2QMW2_CERS8</name>
<feature type="active site" evidence="7">
    <location>
        <position position="224"/>
    </location>
</feature>
<reference evidence="10 11" key="1">
    <citation type="journal article" date="2012" name="Proc. Natl. Acad. Sci. U.S.A.">
        <title>Comparative genomics of Ceriporiopsis subvermispora and Phanerochaete chrysosporium provide insight into selective ligninolysis.</title>
        <authorList>
            <person name="Fernandez-Fueyo E."/>
            <person name="Ruiz-Duenas F.J."/>
            <person name="Ferreira P."/>
            <person name="Floudas D."/>
            <person name="Hibbett D.S."/>
            <person name="Canessa P."/>
            <person name="Larrondo L.F."/>
            <person name="James T.Y."/>
            <person name="Seelenfreund D."/>
            <person name="Lobos S."/>
            <person name="Polanco R."/>
            <person name="Tello M."/>
            <person name="Honda Y."/>
            <person name="Watanabe T."/>
            <person name="Watanabe T."/>
            <person name="Ryu J.S."/>
            <person name="Kubicek C.P."/>
            <person name="Schmoll M."/>
            <person name="Gaskell J."/>
            <person name="Hammel K.E."/>
            <person name="St John F.J."/>
            <person name="Vanden Wymelenberg A."/>
            <person name="Sabat G."/>
            <person name="Splinter BonDurant S."/>
            <person name="Syed K."/>
            <person name="Yadav J.S."/>
            <person name="Doddapaneni H."/>
            <person name="Subramanian V."/>
            <person name="Lavin J.L."/>
            <person name="Oguiza J.A."/>
            <person name="Perez G."/>
            <person name="Pisabarro A.G."/>
            <person name="Ramirez L."/>
            <person name="Santoyo F."/>
            <person name="Master E."/>
            <person name="Coutinho P.M."/>
            <person name="Henrissat B."/>
            <person name="Lombard V."/>
            <person name="Magnuson J.K."/>
            <person name="Kuees U."/>
            <person name="Hori C."/>
            <person name="Igarashi K."/>
            <person name="Samejima M."/>
            <person name="Held B.W."/>
            <person name="Barry K.W."/>
            <person name="LaButti K.M."/>
            <person name="Lapidus A."/>
            <person name="Lindquist E.A."/>
            <person name="Lucas S.M."/>
            <person name="Riley R."/>
            <person name="Salamov A.A."/>
            <person name="Hoffmeister D."/>
            <person name="Schwenk D."/>
            <person name="Hadar Y."/>
            <person name="Yarden O."/>
            <person name="de Vries R.P."/>
            <person name="Wiebenga A."/>
            <person name="Stenlid J."/>
            <person name="Eastwood D."/>
            <person name="Grigoriev I.V."/>
            <person name="Berka R.M."/>
            <person name="Blanchette R.A."/>
            <person name="Kersten P."/>
            <person name="Martinez A.T."/>
            <person name="Vicuna R."/>
            <person name="Cullen D."/>
        </authorList>
    </citation>
    <scope>NUCLEOTIDE SEQUENCE [LARGE SCALE GENOMIC DNA]</scope>
    <source>
        <strain evidence="10 11">B</strain>
    </source>
</reference>
<sequence length="390" mass="42438">MSDLYRSALQARIAKLPPMPPSEEDEELAEAGDSIGDLPTGMGPPAMPSHTPRSQRRQRTPNAAFTPISAASFFEQATQVAVPASGLDVRVYYTPPKFEDGTVLVCHHGAGYSGLSFACFAKEVTEMSKGECGVLSLDCRGHGKTARTDAPPSAEEDLSIDTLTNDFVNLLQAIFPDVAASPSLLASYLCTFLIGHSLGGSISVRACPILQERKYRITGVAVLDVVEEFTLEALPVMHSLLNARPEGFDSVEEAIEWHVKTNAIRNPNSARVSIPAIVTPAPPDAPPSTPAYVWRTPLRSTAPYWTSWFTGLSGKFLAARTARLLVLAGTERLDRELMIGQMQGKFQLIVVSNVGHMVHEDDPTRLAEIMVEFWRRNERVVVGVKKVGEL</sequence>
<comment type="similarity">
    <text evidence="1 6">Belongs to the AB hydrolase superfamily.</text>
</comment>
<dbReference type="InterPro" id="IPR000073">
    <property type="entry name" value="AB_hydrolase_1"/>
</dbReference>
<evidence type="ECO:0000313" key="10">
    <source>
        <dbReference type="EMBL" id="EMD33495.1"/>
    </source>
</evidence>
<dbReference type="Proteomes" id="UP000016930">
    <property type="component" value="Unassembled WGS sequence"/>
</dbReference>
<dbReference type="OrthoDB" id="194865at2759"/>